<evidence type="ECO:0008006" key="4">
    <source>
        <dbReference type="Google" id="ProtNLM"/>
    </source>
</evidence>
<feature type="compositionally biased region" description="Polar residues" evidence="1">
    <location>
        <begin position="9"/>
        <end position="19"/>
    </location>
</feature>
<dbReference type="Proteomes" id="UP001432322">
    <property type="component" value="Unassembled WGS sequence"/>
</dbReference>
<feature type="non-terminal residue" evidence="2">
    <location>
        <position position="1"/>
    </location>
</feature>
<feature type="region of interest" description="Disordered" evidence="1">
    <location>
        <begin position="162"/>
        <end position="181"/>
    </location>
</feature>
<feature type="region of interest" description="Disordered" evidence="1">
    <location>
        <begin position="286"/>
        <end position="327"/>
    </location>
</feature>
<feature type="compositionally biased region" description="Polar residues" evidence="1">
    <location>
        <begin position="294"/>
        <end position="307"/>
    </location>
</feature>
<accession>A0AAV5VJ08</accession>
<dbReference type="EMBL" id="BTSY01000003">
    <property type="protein sequence ID" value="GMT18621.1"/>
    <property type="molecule type" value="Genomic_DNA"/>
</dbReference>
<comment type="caution">
    <text evidence="2">The sequence shown here is derived from an EMBL/GenBank/DDBJ whole genome shotgun (WGS) entry which is preliminary data.</text>
</comment>
<organism evidence="2 3">
    <name type="scientific">Pristionchus fissidentatus</name>
    <dbReference type="NCBI Taxonomy" id="1538716"/>
    <lineage>
        <taxon>Eukaryota</taxon>
        <taxon>Metazoa</taxon>
        <taxon>Ecdysozoa</taxon>
        <taxon>Nematoda</taxon>
        <taxon>Chromadorea</taxon>
        <taxon>Rhabditida</taxon>
        <taxon>Rhabditina</taxon>
        <taxon>Diplogasteromorpha</taxon>
        <taxon>Diplogasteroidea</taxon>
        <taxon>Neodiplogasteridae</taxon>
        <taxon>Pristionchus</taxon>
    </lineage>
</organism>
<protein>
    <recommendedName>
        <fullName evidence="4">HTH psq-type domain-containing protein</fullName>
    </recommendedName>
</protein>
<name>A0AAV5VJ08_9BILA</name>
<feature type="region of interest" description="Disordered" evidence="1">
    <location>
        <begin position="1"/>
        <end position="24"/>
    </location>
</feature>
<sequence length="456" mass="51008">FQMPRRTGPSATMSVTSTGEIVGLPEDTRLVEIKPEMVQPKEEPIEIKQEEPDEVHQLIKYDSRIPTNEVKTEESYDPSANDLNMPSTSDSANSFPVYSDDLDHHIHRVLIRSKRFLYSEATARGVRLVLTTGMSIQKAADAVGVSHSCIFQNVRLTREHPECPPEYKKRPSHQDGKEVSVPASRSMYVPVKNCGPASRAEIHTVIREVLLEFVDDSIRPKMFNAVANVVAEHTTVRDACVMNDLHPSQVLPYISKTRVALGPRCPVPPNVSAVRMFPLKSVAKRQTTKEITEAQRQSSSSAATKMPTSKWRDRLKQQGSGPVSVYAIGPESSPKTVTIDGVVFPTSCNELSFVINHALMDSSKARPFIGTREQLREKLTSILSKLRSIRSVPDMVNKLHLIIIENWAMKRIIDLDSPNFIISIPCRKDLWLISRVIDLSNITIVKEENSNVPGRC</sequence>
<evidence type="ECO:0000313" key="2">
    <source>
        <dbReference type="EMBL" id="GMT18621.1"/>
    </source>
</evidence>
<feature type="region of interest" description="Disordered" evidence="1">
    <location>
        <begin position="63"/>
        <end position="89"/>
    </location>
</feature>
<keyword evidence="3" id="KW-1185">Reference proteome</keyword>
<reference evidence="2" key="1">
    <citation type="submission" date="2023-10" db="EMBL/GenBank/DDBJ databases">
        <title>Genome assembly of Pristionchus species.</title>
        <authorList>
            <person name="Yoshida K."/>
            <person name="Sommer R.J."/>
        </authorList>
    </citation>
    <scope>NUCLEOTIDE SEQUENCE</scope>
    <source>
        <strain evidence="2">RS5133</strain>
    </source>
</reference>
<feature type="compositionally biased region" description="Basic and acidic residues" evidence="1">
    <location>
        <begin position="162"/>
        <end position="178"/>
    </location>
</feature>
<evidence type="ECO:0000313" key="3">
    <source>
        <dbReference type="Proteomes" id="UP001432322"/>
    </source>
</evidence>
<evidence type="ECO:0000256" key="1">
    <source>
        <dbReference type="SAM" id="MobiDB-lite"/>
    </source>
</evidence>
<proteinExistence type="predicted"/>
<gene>
    <name evidence="2" type="ORF">PFISCL1PPCAC_9918</name>
</gene>
<dbReference type="AlphaFoldDB" id="A0AAV5VJ08"/>